<gene>
    <name evidence="3" type="primary">AVEN_221663_1</name>
    <name evidence="3" type="ORF">NPIL_501211</name>
</gene>
<dbReference type="SUPFAM" id="SSF47473">
    <property type="entry name" value="EF-hand"/>
    <property type="match status" value="1"/>
</dbReference>
<dbReference type="GO" id="GO:0015631">
    <property type="term" value="F:tubulin binding"/>
    <property type="evidence" value="ECO:0007669"/>
    <property type="project" value="InterPro"/>
</dbReference>
<dbReference type="InterPro" id="IPR011992">
    <property type="entry name" value="EF-hand-dom_pair"/>
</dbReference>
<name>A0A8X6QI01_NEPPI</name>
<dbReference type="Gene3D" id="1.10.238.10">
    <property type="entry name" value="EF-hand"/>
    <property type="match status" value="1"/>
</dbReference>
<sequence length="113" mass="12204">MTEKNFQEAFDLLCATGGKGDKLTFDSIKQWFKQAGVIGMELGITDSEVQSAFEKAAKDQKEADFSQVKELLTTLGNEKKIDPTELMEKLASTSPPKTTQGADPGAKVGKGTM</sequence>
<evidence type="ECO:0000313" key="3">
    <source>
        <dbReference type="EMBL" id="GFU23243.1"/>
    </source>
</evidence>
<dbReference type="EMBL" id="BMAW01127929">
    <property type="protein sequence ID" value="GFU23243.1"/>
    <property type="molecule type" value="Genomic_DNA"/>
</dbReference>
<dbReference type="AlphaFoldDB" id="A0A8X6QI01"/>
<dbReference type="InterPro" id="IPR008907">
    <property type="entry name" value="TPP/p25"/>
</dbReference>
<dbReference type="Proteomes" id="UP000887013">
    <property type="component" value="Unassembled WGS sequence"/>
</dbReference>
<accession>A0A8X6QI01</accession>
<feature type="region of interest" description="Disordered" evidence="2">
    <location>
        <begin position="90"/>
        <end position="113"/>
    </location>
</feature>
<protein>
    <submittedName>
        <fullName evidence="3">Uncharacterized protein</fullName>
    </submittedName>
</protein>
<feature type="compositionally biased region" description="Polar residues" evidence="2">
    <location>
        <begin position="91"/>
        <end position="101"/>
    </location>
</feature>
<keyword evidence="4" id="KW-1185">Reference proteome</keyword>
<comment type="similarity">
    <text evidence="1">Belongs to the TPPP family.</text>
</comment>
<evidence type="ECO:0000256" key="2">
    <source>
        <dbReference type="SAM" id="MobiDB-lite"/>
    </source>
</evidence>
<dbReference type="GO" id="GO:0046785">
    <property type="term" value="P:microtubule polymerization"/>
    <property type="evidence" value="ECO:0007669"/>
    <property type="project" value="InterPro"/>
</dbReference>
<evidence type="ECO:0000256" key="1">
    <source>
        <dbReference type="ARBA" id="ARBA00010994"/>
    </source>
</evidence>
<dbReference type="OrthoDB" id="6413791at2759"/>
<organism evidence="3 4">
    <name type="scientific">Nephila pilipes</name>
    <name type="common">Giant wood spider</name>
    <name type="synonym">Nephila maculata</name>
    <dbReference type="NCBI Taxonomy" id="299642"/>
    <lineage>
        <taxon>Eukaryota</taxon>
        <taxon>Metazoa</taxon>
        <taxon>Ecdysozoa</taxon>
        <taxon>Arthropoda</taxon>
        <taxon>Chelicerata</taxon>
        <taxon>Arachnida</taxon>
        <taxon>Araneae</taxon>
        <taxon>Araneomorphae</taxon>
        <taxon>Entelegynae</taxon>
        <taxon>Araneoidea</taxon>
        <taxon>Nephilidae</taxon>
        <taxon>Nephila</taxon>
    </lineage>
</organism>
<proteinExistence type="inferred from homology"/>
<evidence type="ECO:0000313" key="4">
    <source>
        <dbReference type="Proteomes" id="UP000887013"/>
    </source>
</evidence>
<reference evidence="3" key="1">
    <citation type="submission" date="2020-08" db="EMBL/GenBank/DDBJ databases">
        <title>Multicomponent nature underlies the extraordinary mechanical properties of spider dragline silk.</title>
        <authorList>
            <person name="Kono N."/>
            <person name="Nakamura H."/>
            <person name="Mori M."/>
            <person name="Yoshida Y."/>
            <person name="Ohtoshi R."/>
            <person name="Malay A.D."/>
            <person name="Moran D.A.P."/>
            <person name="Tomita M."/>
            <person name="Numata K."/>
            <person name="Arakawa K."/>
        </authorList>
    </citation>
    <scope>NUCLEOTIDE SEQUENCE</scope>
</reference>
<dbReference type="Pfam" id="PF05517">
    <property type="entry name" value="p25-alpha"/>
    <property type="match status" value="1"/>
</dbReference>
<comment type="caution">
    <text evidence="3">The sequence shown here is derived from an EMBL/GenBank/DDBJ whole genome shotgun (WGS) entry which is preliminary data.</text>
</comment>